<organism evidence="2 3">
    <name type="scientific">Campylobacter massiliensis</name>
    <dbReference type="NCBI Taxonomy" id="2762557"/>
    <lineage>
        <taxon>Bacteria</taxon>
        <taxon>Pseudomonadati</taxon>
        <taxon>Campylobacterota</taxon>
        <taxon>Epsilonproteobacteria</taxon>
        <taxon>Campylobacterales</taxon>
        <taxon>Campylobacteraceae</taxon>
        <taxon>Campylobacter</taxon>
    </lineage>
</organism>
<gene>
    <name evidence="2" type="ORF">H7R39_08065</name>
</gene>
<reference evidence="2 3" key="1">
    <citation type="submission" date="2020-08" db="EMBL/GenBank/DDBJ databases">
        <title>Complete genome and description of Campylobacter massiliensis Marseille-Q3452 sp. nov.</title>
        <authorList>
            <person name="Antezack A."/>
        </authorList>
    </citation>
    <scope>NUCLEOTIDE SEQUENCE [LARGE SCALE GENOMIC DNA]</scope>
    <source>
        <strain evidence="2 3">Marseille-Q3452</strain>
    </source>
</reference>
<dbReference type="Proteomes" id="UP000552683">
    <property type="component" value="Unassembled WGS sequence"/>
</dbReference>
<keyword evidence="1" id="KW-0812">Transmembrane</keyword>
<feature type="transmembrane region" description="Helical" evidence="1">
    <location>
        <begin position="91"/>
        <end position="111"/>
    </location>
</feature>
<dbReference type="EMBL" id="JACLZK010000002">
    <property type="protein sequence ID" value="MBC2883210.1"/>
    <property type="molecule type" value="Genomic_DNA"/>
</dbReference>
<sequence length="112" mass="12907">MKQSKRPLIDFDDHLQNAADDVNRHIANSDAYLRALCAIKLYEIGRYDEDKLHSTLNEIFDNRASLLRQNAKDRQNRAIASLDKRQIAMWLLDKAAAFVVFLCSLLAARYLV</sequence>
<comment type="caution">
    <text evidence="2">The sequence shown here is derived from an EMBL/GenBank/DDBJ whole genome shotgun (WGS) entry which is preliminary data.</text>
</comment>
<protein>
    <submittedName>
        <fullName evidence="2">Uncharacterized protein</fullName>
    </submittedName>
</protein>
<accession>A0A842J8V7</accession>
<evidence type="ECO:0000313" key="2">
    <source>
        <dbReference type="EMBL" id="MBC2883210.1"/>
    </source>
</evidence>
<evidence type="ECO:0000313" key="3">
    <source>
        <dbReference type="Proteomes" id="UP000552683"/>
    </source>
</evidence>
<keyword evidence="1" id="KW-0472">Membrane</keyword>
<keyword evidence="3" id="KW-1185">Reference proteome</keyword>
<name>A0A842J8V7_9BACT</name>
<evidence type="ECO:0000256" key="1">
    <source>
        <dbReference type="SAM" id="Phobius"/>
    </source>
</evidence>
<keyword evidence="1" id="KW-1133">Transmembrane helix</keyword>
<proteinExistence type="predicted"/>
<dbReference type="AlphaFoldDB" id="A0A842J8V7"/>
<dbReference type="RefSeq" id="WP_185898759.1">
    <property type="nucleotide sequence ID" value="NZ_JACLZK010000002.1"/>
</dbReference>